<dbReference type="AlphaFoldDB" id="A0A660S9C7"/>
<proteinExistence type="predicted"/>
<dbReference type="PANTHER" id="PTHR47618:SF1">
    <property type="entry name" value="BIFUNCTIONAL OLIGORIBONUCLEASE AND PAP PHOSPHATASE NRNA"/>
    <property type="match status" value="1"/>
</dbReference>
<dbReference type="InterPro" id="IPR001667">
    <property type="entry name" value="DDH_dom"/>
</dbReference>
<name>A0A660S9C7_UNCT6</name>
<reference evidence="3 4" key="1">
    <citation type="submission" date="2018-06" db="EMBL/GenBank/DDBJ databases">
        <title>Extensive metabolic versatility and redundancy in microbially diverse, dynamic hydrothermal sediments.</title>
        <authorList>
            <person name="Dombrowski N."/>
            <person name="Teske A."/>
            <person name="Baker B.J."/>
        </authorList>
    </citation>
    <scope>NUCLEOTIDE SEQUENCE [LARGE SCALE GENOMIC DNA]</scope>
    <source>
        <strain evidence="3">B35_G9</strain>
    </source>
</reference>
<evidence type="ECO:0000313" key="4">
    <source>
        <dbReference type="Proteomes" id="UP000282321"/>
    </source>
</evidence>
<dbReference type="InterPro" id="IPR051319">
    <property type="entry name" value="Oligoribo/pAp-PDE_c-di-AMP_PDE"/>
</dbReference>
<evidence type="ECO:0000259" key="2">
    <source>
        <dbReference type="Pfam" id="PF02272"/>
    </source>
</evidence>
<evidence type="ECO:0000259" key="1">
    <source>
        <dbReference type="Pfam" id="PF01368"/>
    </source>
</evidence>
<dbReference type="EMBL" id="QNBC01000072">
    <property type="protein sequence ID" value="RKX65778.1"/>
    <property type="molecule type" value="Genomic_DNA"/>
</dbReference>
<dbReference type="Proteomes" id="UP000282321">
    <property type="component" value="Unassembled WGS sequence"/>
</dbReference>
<dbReference type="Pfam" id="PF02272">
    <property type="entry name" value="DHHA1"/>
    <property type="match status" value="1"/>
</dbReference>
<dbReference type="PANTHER" id="PTHR47618">
    <property type="entry name" value="BIFUNCTIONAL OLIGORIBONUCLEASE AND PAP PHOSPHATASE NRNA"/>
    <property type="match status" value="1"/>
</dbReference>
<accession>A0A660S9C7</accession>
<dbReference type="Gene3D" id="3.10.310.30">
    <property type="match status" value="1"/>
</dbReference>
<dbReference type="GO" id="GO:0003676">
    <property type="term" value="F:nucleic acid binding"/>
    <property type="evidence" value="ECO:0007669"/>
    <property type="project" value="InterPro"/>
</dbReference>
<comment type="caution">
    <text evidence="3">The sequence shown here is derived from an EMBL/GenBank/DDBJ whole genome shotgun (WGS) entry which is preliminary data.</text>
</comment>
<sequence length="314" mass="34838">MIMDNNLIVNIEQLIEKSNSILVFAHKRPDGDAVGSVIAFSLFLKSKGKKVTALLPDDPPPEYDFLKGFDSIVKKAEGEFDLYISLDEADLSRTYNIPDNIPKEKIINIDHHKSNTYFGGLNVVLPDYSSTCEILIEIVGERGNTDIYNALYTGMLTDTGGFKYANTSVRTLKHAIELIEKGVNHAYISQMVFMRMTRGKIKLLALALETLEFYGDKAVMTISLDMLNKTGTTMKDTESITGYTLVTRGIELGVLLREEAENRTRVSFRSKGKYDVDLMAKEFGGGGHKEAAGCTIDTDLQTASKIIKEKVIGL</sequence>
<dbReference type="Pfam" id="PF01368">
    <property type="entry name" value="DHH"/>
    <property type="match status" value="1"/>
</dbReference>
<dbReference type="Gene3D" id="3.90.1640.10">
    <property type="entry name" value="inorganic pyrophosphatase (n-terminal core)"/>
    <property type="match status" value="1"/>
</dbReference>
<evidence type="ECO:0000313" key="3">
    <source>
        <dbReference type="EMBL" id="RKX65778.1"/>
    </source>
</evidence>
<organism evidence="3 4">
    <name type="scientific">candidate division TA06 bacterium</name>
    <dbReference type="NCBI Taxonomy" id="2250710"/>
    <lineage>
        <taxon>Bacteria</taxon>
        <taxon>Bacteria division TA06</taxon>
    </lineage>
</organism>
<feature type="domain" description="DDH" evidence="1">
    <location>
        <begin position="20"/>
        <end position="154"/>
    </location>
</feature>
<dbReference type="InterPro" id="IPR003156">
    <property type="entry name" value="DHHA1_dom"/>
</dbReference>
<protein>
    <submittedName>
        <fullName evidence="3">Uncharacterized protein</fullName>
    </submittedName>
</protein>
<feature type="domain" description="DHHA1" evidence="2">
    <location>
        <begin position="229"/>
        <end position="310"/>
    </location>
</feature>
<dbReference type="InterPro" id="IPR038763">
    <property type="entry name" value="DHH_sf"/>
</dbReference>
<gene>
    <name evidence="3" type="ORF">DRP44_05590</name>
</gene>
<dbReference type="SUPFAM" id="SSF64182">
    <property type="entry name" value="DHH phosphoesterases"/>
    <property type="match status" value="1"/>
</dbReference>